<dbReference type="RefSeq" id="WP_073202003.1">
    <property type="nucleotide sequence ID" value="NZ_FRCZ01000004.1"/>
</dbReference>
<dbReference type="AlphaFoldDB" id="A0A1M7PLF1"/>
<dbReference type="Proteomes" id="UP000184184">
    <property type="component" value="Unassembled WGS sequence"/>
</dbReference>
<feature type="domain" description="CBS" evidence="2">
    <location>
        <begin position="103"/>
        <end position="158"/>
    </location>
</feature>
<keyword evidence="4" id="KW-1185">Reference proteome</keyword>
<proteinExistence type="predicted"/>
<dbReference type="Gene3D" id="3.10.580.10">
    <property type="entry name" value="CBS-domain"/>
    <property type="match status" value="1"/>
</dbReference>
<dbReference type="InterPro" id="IPR046342">
    <property type="entry name" value="CBS_dom_sf"/>
</dbReference>
<organism evidence="3 4">
    <name type="scientific">Gracilibacillus kekensis</name>
    <dbReference type="NCBI Taxonomy" id="1027249"/>
    <lineage>
        <taxon>Bacteria</taxon>
        <taxon>Bacillati</taxon>
        <taxon>Bacillota</taxon>
        <taxon>Bacilli</taxon>
        <taxon>Bacillales</taxon>
        <taxon>Bacillaceae</taxon>
        <taxon>Gracilibacillus</taxon>
    </lineage>
</organism>
<evidence type="ECO:0000313" key="3">
    <source>
        <dbReference type="EMBL" id="SHN18029.1"/>
    </source>
</evidence>
<dbReference type="Pfam" id="PF00571">
    <property type="entry name" value="CBS"/>
    <property type="match status" value="1"/>
</dbReference>
<name>A0A1M7PLF1_9BACI</name>
<evidence type="ECO:0000256" key="1">
    <source>
        <dbReference type="PROSITE-ProRule" id="PRU00703"/>
    </source>
</evidence>
<dbReference type="OrthoDB" id="49104at2"/>
<evidence type="ECO:0000259" key="2">
    <source>
        <dbReference type="PROSITE" id="PS51371"/>
    </source>
</evidence>
<evidence type="ECO:0000313" key="4">
    <source>
        <dbReference type="Proteomes" id="UP000184184"/>
    </source>
</evidence>
<dbReference type="InterPro" id="IPR000644">
    <property type="entry name" value="CBS_dom"/>
</dbReference>
<reference evidence="3 4" key="1">
    <citation type="submission" date="2016-11" db="EMBL/GenBank/DDBJ databases">
        <authorList>
            <person name="Jaros S."/>
            <person name="Januszkiewicz K."/>
            <person name="Wedrychowicz H."/>
        </authorList>
    </citation>
    <scope>NUCLEOTIDE SEQUENCE [LARGE SCALE GENOMIC DNA]</scope>
    <source>
        <strain evidence="3 4">CGMCC 1.10681</strain>
    </source>
</reference>
<keyword evidence="1" id="KW-0129">CBS domain</keyword>
<protein>
    <submittedName>
        <fullName evidence="3">CBS domain-containing protein</fullName>
    </submittedName>
</protein>
<sequence>MAFELSERFETAFNQIHDKLCDYVNEHNNHASFTEVLTKAKIQHPVIEQYFDLLKQCSKLRNAIVHRKIKEDFYIAEPHQEVVHELETLAKLLREPPSALSIASKPVEFFSLDTPFKKVMDCLIKKGYSQYPIYHEDRFVGLLTDGDIAHWFAENMDSGKKISSDQAIGDFFKMENNVHTVITRKETSVIEIESMFKKYIENNQKLEAIIITETGNSKELPIGLISSWDLVRLRKHSFPLLRHT</sequence>
<gene>
    <name evidence="3" type="ORF">SAMN05216179_2316</name>
</gene>
<dbReference type="STRING" id="1027249.SAMN05216179_2316"/>
<dbReference type="PROSITE" id="PS51371">
    <property type="entry name" value="CBS"/>
    <property type="match status" value="1"/>
</dbReference>
<dbReference type="EMBL" id="FRCZ01000004">
    <property type="protein sequence ID" value="SHN18029.1"/>
    <property type="molecule type" value="Genomic_DNA"/>
</dbReference>
<dbReference type="SUPFAM" id="SSF54631">
    <property type="entry name" value="CBS-domain pair"/>
    <property type="match status" value="1"/>
</dbReference>
<accession>A0A1M7PLF1</accession>